<protein>
    <recommendedName>
        <fullName evidence="2">DUF58 domain-containing protein</fullName>
    </recommendedName>
</protein>
<keyword evidence="1" id="KW-1133">Transmembrane helix</keyword>
<evidence type="ECO:0000259" key="2">
    <source>
        <dbReference type="Pfam" id="PF01882"/>
    </source>
</evidence>
<proteinExistence type="predicted"/>
<dbReference type="AlphaFoldDB" id="A0A0P6XEU7"/>
<dbReference type="PANTHER" id="PTHR33608">
    <property type="entry name" value="BLL2464 PROTEIN"/>
    <property type="match status" value="1"/>
</dbReference>
<dbReference type="EMBL" id="LGCK01000006">
    <property type="protein sequence ID" value="KPL73335.1"/>
    <property type="molecule type" value="Genomic_DNA"/>
</dbReference>
<dbReference type="Pfam" id="PF01882">
    <property type="entry name" value="DUF58"/>
    <property type="match status" value="1"/>
</dbReference>
<keyword evidence="1" id="KW-0812">Transmembrane</keyword>
<dbReference type="STRING" id="229920.ADM99_03725"/>
<feature type="domain" description="DUF58" evidence="2">
    <location>
        <begin position="196"/>
        <end position="337"/>
    </location>
</feature>
<dbReference type="PANTHER" id="PTHR33608:SF6">
    <property type="entry name" value="BLL2464 PROTEIN"/>
    <property type="match status" value="1"/>
</dbReference>
<organism evidence="3 4">
    <name type="scientific">Leptolinea tardivitalis</name>
    <dbReference type="NCBI Taxonomy" id="229920"/>
    <lineage>
        <taxon>Bacteria</taxon>
        <taxon>Bacillati</taxon>
        <taxon>Chloroflexota</taxon>
        <taxon>Anaerolineae</taxon>
        <taxon>Anaerolineales</taxon>
        <taxon>Anaerolineaceae</taxon>
        <taxon>Leptolinea</taxon>
    </lineage>
</organism>
<dbReference type="InterPro" id="IPR002881">
    <property type="entry name" value="DUF58"/>
</dbReference>
<accession>A0A0P6XEU7</accession>
<dbReference type="Proteomes" id="UP000050430">
    <property type="component" value="Unassembled WGS sequence"/>
</dbReference>
<sequence>MNTKTRIVILILVGLLITALISRNGDAAWMMLPFLAYFGTGILLTPARDKTKLQVTRGLEQNRVDGSPSVETTITIKNLSKDTVHLKMRDEQPGDMIVLDGETTRHATLRPSESTFLHYTFTAPRGDFAWESVHVEVGDPLGLITTEMTIPATGSIQIRPHYRKFKAIPLRPRSTLHAPGSIPARLGGSGTDFYGIREYHPGDPLHSLDWRMTARHPRKFFTKEFEREEIAEIGMILDARPNTELRIGDDSLFEHSVGAAASLAEMFLHQGHRVSLLVFGKRMSIAFPGYGKTQLNRIMNCLAKARVEGEERSSAHIDFLPIRMFPSKSMIIVFSPLASTDRSLYQRLKASGYQALLVSPNPIDFARPILGKDEYTRMAVRTALVERRLQLDSIAQLQVPVIDWKVNQSLYPLLRNAMTHSRLERVQGD</sequence>
<keyword evidence="4" id="KW-1185">Reference proteome</keyword>
<feature type="transmembrane region" description="Helical" evidence="1">
    <location>
        <begin position="7"/>
        <end position="22"/>
    </location>
</feature>
<evidence type="ECO:0000313" key="4">
    <source>
        <dbReference type="Proteomes" id="UP000050430"/>
    </source>
</evidence>
<evidence type="ECO:0000313" key="3">
    <source>
        <dbReference type="EMBL" id="KPL73335.1"/>
    </source>
</evidence>
<comment type="caution">
    <text evidence="3">The sequence shown here is derived from an EMBL/GenBank/DDBJ whole genome shotgun (WGS) entry which is preliminary data.</text>
</comment>
<keyword evidence="1" id="KW-0472">Membrane</keyword>
<gene>
    <name evidence="3" type="ORF">ADM99_03725</name>
</gene>
<name>A0A0P6XEU7_9CHLR</name>
<evidence type="ECO:0000256" key="1">
    <source>
        <dbReference type="SAM" id="Phobius"/>
    </source>
</evidence>
<reference evidence="3 4" key="1">
    <citation type="submission" date="2015-07" db="EMBL/GenBank/DDBJ databases">
        <title>Genome sequence of Leptolinea tardivitalis DSM 16556.</title>
        <authorList>
            <person name="Hemp J."/>
            <person name="Ward L.M."/>
            <person name="Pace L.A."/>
            <person name="Fischer W.W."/>
        </authorList>
    </citation>
    <scope>NUCLEOTIDE SEQUENCE [LARGE SCALE GENOMIC DNA]</scope>
    <source>
        <strain evidence="3 4">YMTK-2</strain>
    </source>
</reference>